<comment type="caution">
    <text evidence="1">The sequence shown here is derived from an EMBL/GenBank/DDBJ whole genome shotgun (WGS) entry which is preliminary data.</text>
</comment>
<proteinExistence type="predicted"/>
<accession>A0A9P5PE75</accession>
<organism evidence="1 2">
    <name type="scientific">Rhodocollybia butyracea</name>
    <dbReference type="NCBI Taxonomy" id="206335"/>
    <lineage>
        <taxon>Eukaryota</taxon>
        <taxon>Fungi</taxon>
        <taxon>Dikarya</taxon>
        <taxon>Basidiomycota</taxon>
        <taxon>Agaricomycotina</taxon>
        <taxon>Agaricomycetes</taxon>
        <taxon>Agaricomycetidae</taxon>
        <taxon>Agaricales</taxon>
        <taxon>Marasmiineae</taxon>
        <taxon>Omphalotaceae</taxon>
        <taxon>Rhodocollybia</taxon>
    </lineage>
</organism>
<evidence type="ECO:0000313" key="2">
    <source>
        <dbReference type="Proteomes" id="UP000772434"/>
    </source>
</evidence>
<evidence type="ECO:0000313" key="1">
    <source>
        <dbReference type="EMBL" id="KAF9060545.1"/>
    </source>
</evidence>
<dbReference type="OrthoDB" id="3266451at2759"/>
<keyword evidence="2" id="KW-1185">Reference proteome</keyword>
<protein>
    <submittedName>
        <fullName evidence="1">Uncharacterized protein</fullName>
    </submittedName>
</protein>
<dbReference type="AlphaFoldDB" id="A0A9P5PE75"/>
<name>A0A9P5PE75_9AGAR</name>
<gene>
    <name evidence="1" type="ORF">BDP27DRAFT_1429981</name>
</gene>
<dbReference type="EMBL" id="JADNRY010000239">
    <property type="protein sequence ID" value="KAF9060545.1"/>
    <property type="molecule type" value="Genomic_DNA"/>
</dbReference>
<dbReference type="Proteomes" id="UP000772434">
    <property type="component" value="Unassembled WGS sequence"/>
</dbReference>
<reference evidence="1" key="1">
    <citation type="submission" date="2020-11" db="EMBL/GenBank/DDBJ databases">
        <authorList>
            <consortium name="DOE Joint Genome Institute"/>
            <person name="Ahrendt S."/>
            <person name="Riley R."/>
            <person name="Andreopoulos W."/>
            <person name="Labutti K."/>
            <person name="Pangilinan J."/>
            <person name="Ruiz-Duenas F.J."/>
            <person name="Barrasa J.M."/>
            <person name="Sanchez-Garcia M."/>
            <person name="Camarero S."/>
            <person name="Miyauchi S."/>
            <person name="Serrano A."/>
            <person name="Linde D."/>
            <person name="Babiker R."/>
            <person name="Drula E."/>
            <person name="Ayuso-Fernandez I."/>
            <person name="Pacheco R."/>
            <person name="Padilla G."/>
            <person name="Ferreira P."/>
            <person name="Barriuso J."/>
            <person name="Kellner H."/>
            <person name="Castanera R."/>
            <person name="Alfaro M."/>
            <person name="Ramirez L."/>
            <person name="Pisabarro A.G."/>
            <person name="Kuo A."/>
            <person name="Tritt A."/>
            <person name="Lipzen A."/>
            <person name="He G."/>
            <person name="Yan M."/>
            <person name="Ng V."/>
            <person name="Cullen D."/>
            <person name="Martin F."/>
            <person name="Rosso M.-N."/>
            <person name="Henrissat B."/>
            <person name="Hibbett D."/>
            <person name="Martinez A.T."/>
            <person name="Grigoriev I.V."/>
        </authorList>
    </citation>
    <scope>NUCLEOTIDE SEQUENCE</scope>
    <source>
        <strain evidence="1">AH 40177</strain>
    </source>
</reference>
<sequence length="115" mass="12406">MTVSPDTVSGDYGEAEALHHPSTSLSLVPKLHSLHLIYTSAAFDDAAFVTMVQSRWFKPGSNLSAEMLAMGRSSIRSVVLKFTLREADADIYKPLRGLDAEGLRVVVTGTNGVQV</sequence>